<evidence type="ECO:0000256" key="1">
    <source>
        <dbReference type="ARBA" id="ARBA00023268"/>
    </source>
</evidence>
<protein>
    <submittedName>
        <fullName evidence="3">Reverse transcriptase domain-containing protein</fullName>
    </submittedName>
</protein>
<feature type="domain" description="Reverse transcriptase/retrotransposon-derived protein RNase H-like" evidence="2">
    <location>
        <begin position="394"/>
        <end position="465"/>
    </location>
</feature>
<accession>A0A699L7S5</accession>
<keyword evidence="3" id="KW-0548">Nucleotidyltransferase</keyword>
<evidence type="ECO:0000259" key="2">
    <source>
        <dbReference type="Pfam" id="PF17919"/>
    </source>
</evidence>
<dbReference type="GO" id="GO:0003964">
    <property type="term" value="F:RNA-directed DNA polymerase activity"/>
    <property type="evidence" value="ECO:0007669"/>
    <property type="project" value="UniProtKB-KW"/>
</dbReference>
<dbReference type="EMBL" id="BKCJ010585163">
    <property type="protein sequence ID" value="GFB25006.1"/>
    <property type="molecule type" value="Genomic_DNA"/>
</dbReference>
<dbReference type="Gene3D" id="3.10.10.10">
    <property type="entry name" value="HIV Type 1 Reverse Transcriptase, subunit A, domain 1"/>
    <property type="match status" value="1"/>
</dbReference>
<dbReference type="PANTHER" id="PTHR37984">
    <property type="entry name" value="PROTEIN CBG26694"/>
    <property type="match status" value="1"/>
</dbReference>
<sequence>MSFLRTGRALIDVYGEEITLRVNDESITFNLNQTMRYSLTYDDTLMNRVDVIDVTCEDFVQDVLDFQYNPKSSNPTLVSDDLISESDSCKVHIVKSSSPTLTLFGESDFSLDEIEDFLNDDSIQTGIENHVYDSDGDILFLEKLLNEDSFQLLTMDLKLDEESKEKSSIEEPPELELKELPSHLKYAFLEDSNKLPVIIAKNLKVDEREALLNVLKSHKRAIALKISDIKGIDLRFCTHKILMKDDYKPAVQSQRRVNPKIHDVIKKEVIKLLDAGMIYPISDSPWVSPIHCVPKKGGMIVVANENNELIPTRLVTSWRVCIDYRKLNDANRKDHFPLPFMDQMLERKKLLSHAFMEPSCTDACLLACVMLQDFSKIARPMTHLFEKETPFVFSKECIDAFNTLKKKLTKAPILVVPDWNLPFELMCDVSDYAIGAVLGQRKSKHFQPIHYASKTITEAQIHYTTA</sequence>
<dbReference type="SUPFAM" id="SSF56672">
    <property type="entry name" value="DNA/RNA polymerases"/>
    <property type="match status" value="1"/>
</dbReference>
<dbReference type="Gene3D" id="3.30.70.270">
    <property type="match status" value="1"/>
</dbReference>
<dbReference type="InterPro" id="IPR050951">
    <property type="entry name" value="Retrovirus_Pol_polyprotein"/>
</dbReference>
<evidence type="ECO:0000313" key="3">
    <source>
        <dbReference type="EMBL" id="GFB25006.1"/>
    </source>
</evidence>
<keyword evidence="3" id="KW-0808">Transferase</keyword>
<reference evidence="3" key="1">
    <citation type="journal article" date="2019" name="Sci. Rep.">
        <title>Draft genome of Tanacetum cinerariifolium, the natural source of mosquito coil.</title>
        <authorList>
            <person name="Yamashiro T."/>
            <person name="Shiraishi A."/>
            <person name="Satake H."/>
            <person name="Nakayama K."/>
        </authorList>
    </citation>
    <scope>NUCLEOTIDE SEQUENCE</scope>
</reference>
<dbReference type="InterPro" id="IPR043128">
    <property type="entry name" value="Rev_trsase/Diguanyl_cyclase"/>
</dbReference>
<keyword evidence="1" id="KW-0511">Multifunctional enzyme</keyword>
<gene>
    <name evidence="3" type="ORF">Tci_696977</name>
</gene>
<dbReference type="PANTHER" id="PTHR37984:SF5">
    <property type="entry name" value="PROTEIN NYNRIN-LIKE"/>
    <property type="match status" value="1"/>
</dbReference>
<dbReference type="InterPro" id="IPR041577">
    <property type="entry name" value="RT_RNaseH_2"/>
</dbReference>
<name>A0A699L7S5_TANCI</name>
<dbReference type="AlphaFoldDB" id="A0A699L7S5"/>
<dbReference type="InterPro" id="IPR043502">
    <property type="entry name" value="DNA/RNA_pol_sf"/>
</dbReference>
<dbReference type="Pfam" id="PF17919">
    <property type="entry name" value="RT_RNaseH_2"/>
    <property type="match status" value="1"/>
</dbReference>
<organism evidence="3">
    <name type="scientific">Tanacetum cinerariifolium</name>
    <name type="common">Dalmatian daisy</name>
    <name type="synonym">Chrysanthemum cinerariifolium</name>
    <dbReference type="NCBI Taxonomy" id="118510"/>
    <lineage>
        <taxon>Eukaryota</taxon>
        <taxon>Viridiplantae</taxon>
        <taxon>Streptophyta</taxon>
        <taxon>Embryophyta</taxon>
        <taxon>Tracheophyta</taxon>
        <taxon>Spermatophyta</taxon>
        <taxon>Magnoliopsida</taxon>
        <taxon>eudicotyledons</taxon>
        <taxon>Gunneridae</taxon>
        <taxon>Pentapetalae</taxon>
        <taxon>asterids</taxon>
        <taxon>campanulids</taxon>
        <taxon>Asterales</taxon>
        <taxon>Asteraceae</taxon>
        <taxon>Asteroideae</taxon>
        <taxon>Anthemideae</taxon>
        <taxon>Anthemidinae</taxon>
        <taxon>Tanacetum</taxon>
    </lineage>
</organism>
<comment type="caution">
    <text evidence="3">The sequence shown here is derived from an EMBL/GenBank/DDBJ whole genome shotgun (WGS) entry which is preliminary data.</text>
</comment>
<keyword evidence="3" id="KW-0695">RNA-directed DNA polymerase</keyword>
<proteinExistence type="predicted"/>